<dbReference type="PANTHER" id="PTHR30603">
    <property type="entry name" value="RNA POLYMERASE SIGMA FACTOR RPO"/>
    <property type="match status" value="1"/>
</dbReference>
<dbReference type="PANTHER" id="PTHR30603:SF17">
    <property type="entry name" value="RNA POLYMERASE SIGMA-G FACTOR"/>
    <property type="match status" value="1"/>
</dbReference>
<protein>
    <recommendedName>
        <fullName evidence="1">RNA polymerase sigma-70 region 2 domain-containing protein</fullName>
    </recommendedName>
</protein>
<name>A0ABQ2JJQ4_9ACTN</name>
<dbReference type="InterPro" id="IPR050239">
    <property type="entry name" value="Sigma-70_RNA_pol_init_factors"/>
</dbReference>
<accession>A0ABQ2JJQ4</accession>
<gene>
    <name evidence="2" type="ORF">GCM10012285_32930</name>
</gene>
<feature type="domain" description="RNA polymerase sigma-70 region 2" evidence="1">
    <location>
        <begin position="52"/>
        <end position="113"/>
    </location>
</feature>
<dbReference type="Proteomes" id="UP000600080">
    <property type="component" value="Unassembled WGS sequence"/>
</dbReference>
<dbReference type="EMBL" id="BMND01000012">
    <property type="protein sequence ID" value="GGN47319.1"/>
    <property type="molecule type" value="Genomic_DNA"/>
</dbReference>
<dbReference type="Pfam" id="PF04542">
    <property type="entry name" value="Sigma70_r2"/>
    <property type="match status" value="1"/>
</dbReference>
<sequence length="145" mass="16663">MAAVPAPTVLPRIEDPQHMAPADARDLTKVFLLRLEALEEMTHEYQYVRNTLIEINLTLVRYVARRFSGRLESAEDMLRVGTIGLIKAIDRYGTPRGVEFSTLAIFYIQGEIKANGSRLVRDDARRLARLMTYRWAGRCPKRCRL</sequence>
<dbReference type="InterPro" id="IPR007627">
    <property type="entry name" value="RNA_pol_sigma70_r2"/>
</dbReference>
<organism evidence="2 3">
    <name type="scientific">Streptomyces kronopolitis</name>
    <dbReference type="NCBI Taxonomy" id="1612435"/>
    <lineage>
        <taxon>Bacteria</taxon>
        <taxon>Bacillati</taxon>
        <taxon>Actinomycetota</taxon>
        <taxon>Actinomycetes</taxon>
        <taxon>Kitasatosporales</taxon>
        <taxon>Streptomycetaceae</taxon>
        <taxon>Streptomyces</taxon>
    </lineage>
</organism>
<evidence type="ECO:0000259" key="1">
    <source>
        <dbReference type="Pfam" id="PF04542"/>
    </source>
</evidence>
<keyword evidence="3" id="KW-1185">Reference proteome</keyword>
<dbReference type="SUPFAM" id="SSF88946">
    <property type="entry name" value="Sigma2 domain of RNA polymerase sigma factors"/>
    <property type="match status" value="1"/>
</dbReference>
<dbReference type="Gene3D" id="1.20.120.1810">
    <property type="match status" value="1"/>
</dbReference>
<proteinExistence type="predicted"/>
<dbReference type="InterPro" id="IPR013325">
    <property type="entry name" value="RNA_pol_sigma_r2"/>
</dbReference>
<reference evidence="3" key="1">
    <citation type="journal article" date="2019" name="Int. J. Syst. Evol. Microbiol.">
        <title>The Global Catalogue of Microorganisms (GCM) 10K type strain sequencing project: providing services to taxonomists for standard genome sequencing and annotation.</title>
        <authorList>
            <consortium name="The Broad Institute Genomics Platform"/>
            <consortium name="The Broad Institute Genome Sequencing Center for Infectious Disease"/>
            <person name="Wu L."/>
            <person name="Ma J."/>
        </authorList>
    </citation>
    <scope>NUCLEOTIDE SEQUENCE [LARGE SCALE GENOMIC DNA]</scope>
    <source>
        <strain evidence="3">CGMCC 4.7323</strain>
    </source>
</reference>
<evidence type="ECO:0000313" key="2">
    <source>
        <dbReference type="EMBL" id="GGN47319.1"/>
    </source>
</evidence>
<evidence type="ECO:0000313" key="3">
    <source>
        <dbReference type="Proteomes" id="UP000600080"/>
    </source>
</evidence>
<comment type="caution">
    <text evidence="2">The sequence shown here is derived from an EMBL/GenBank/DDBJ whole genome shotgun (WGS) entry which is preliminary data.</text>
</comment>